<gene>
    <name evidence="3" type="ORF">B9R14_10540</name>
</gene>
<dbReference type="Pfam" id="PF00535">
    <property type="entry name" value="Glycos_transf_2"/>
    <property type="match status" value="1"/>
</dbReference>
<comment type="caution">
    <text evidence="3">The sequence shown here is derived from an EMBL/GenBank/DDBJ whole genome shotgun (WGS) entry which is preliminary data.</text>
</comment>
<dbReference type="RefSeq" id="WP_105368215.1">
    <property type="nucleotide sequence ID" value="NZ_NEMB01000003.1"/>
</dbReference>
<dbReference type="InterPro" id="IPR029044">
    <property type="entry name" value="Nucleotide-diphossugar_trans"/>
</dbReference>
<dbReference type="PANTHER" id="PTHR22916:SF3">
    <property type="entry name" value="UDP-GLCNAC:BETAGAL BETA-1,3-N-ACETYLGLUCOSAMINYLTRANSFERASE-LIKE PROTEIN 1"/>
    <property type="match status" value="1"/>
</dbReference>
<evidence type="ECO:0000313" key="3">
    <source>
        <dbReference type="EMBL" id="PQQ67139.1"/>
    </source>
</evidence>
<dbReference type="GO" id="GO:0016758">
    <property type="term" value="F:hexosyltransferase activity"/>
    <property type="evidence" value="ECO:0007669"/>
    <property type="project" value="UniProtKB-ARBA"/>
</dbReference>
<organism evidence="3 4">
    <name type="scientific">Acetivibrio saccincola</name>
    <dbReference type="NCBI Taxonomy" id="1677857"/>
    <lineage>
        <taxon>Bacteria</taxon>
        <taxon>Bacillati</taxon>
        <taxon>Bacillota</taxon>
        <taxon>Clostridia</taxon>
        <taxon>Eubacteriales</taxon>
        <taxon>Oscillospiraceae</taxon>
        <taxon>Acetivibrio</taxon>
    </lineage>
</organism>
<dbReference type="EMBL" id="NEMB01000003">
    <property type="protein sequence ID" value="PQQ67139.1"/>
    <property type="molecule type" value="Genomic_DNA"/>
</dbReference>
<keyword evidence="3" id="KW-0808">Transferase</keyword>
<dbReference type="SUPFAM" id="SSF53448">
    <property type="entry name" value="Nucleotide-diphospho-sugar transferases"/>
    <property type="match status" value="1"/>
</dbReference>
<dbReference type="Proteomes" id="UP000239720">
    <property type="component" value="Unassembled WGS sequence"/>
</dbReference>
<evidence type="ECO:0000313" key="4">
    <source>
        <dbReference type="Proteomes" id="UP000239720"/>
    </source>
</evidence>
<accession>A0A2S8RBG8</accession>
<feature type="transmembrane region" description="Helical" evidence="1">
    <location>
        <begin position="243"/>
        <end position="264"/>
    </location>
</feature>
<dbReference type="PANTHER" id="PTHR22916">
    <property type="entry name" value="GLYCOSYLTRANSFERASE"/>
    <property type="match status" value="1"/>
</dbReference>
<evidence type="ECO:0000256" key="1">
    <source>
        <dbReference type="SAM" id="Phobius"/>
    </source>
</evidence>
<evidence type="ECO:0000259" key="2">
    <source>
        <dbReference type="Pfam" id="PF00535"/>
    </source>
</evidence>
<dbReference type="AlphaFoldDB" id="A0A2S8RBG8"/>
<sequence>MKNKEYSVLMSVYKGENPEFFKGSIESMINQTLKPDEIVIVKDGPITEELEKVIEMYTSKYPGLFTIVPLEKNVGLGMALNAGLKRCRNELVARMDTDDISLENRCELQVNEFIKDKDLDILGSNIDEFHDDMHKIVSSRIVPETHDEIVKFSRRRNPFNHPTIMYKKSSVLKNGGYGNFRRNQDLDLFVRMLNNGCKAKNINQSLLLFRANKDNLKRRKSWEKCRSYIAMIYNFWRNGYSSFVDLIVVALSQVIVFISPPWVLEWISSKYLRKTY</sequence>
<keyword evidence="1" id="KW-0812">Transmembrane</keyword>
<dbReference type="OrthoDB" id="9815829at2"/>
<dbReference type="Gene3D" id="3.90.550.10">
    <property type="entry name" value="Spore Coat Polysaccharide Biosynthesis Protein SpsA, Chain A"/>
    <property type="match status" value="1"/>
</dbReference>
<reference evidence="3 4" key="1">
    <citation type="journal article" date="2018" name="Syst. Appl. Microbiol.">
        <title>Characterization and high-quality draft genome sequence of Herbivorax saccincola A7, an anaerobic, alkaliphilic, thermophilic, cellulolytic, and xylanolytic bacterium.</title>
        <authorList>
            <person name="Aikawa S."/>
            <person name="Baramee S."/>
            <person name="Sermsathanaswadi J."/>
            <person name="Thianheng P."/>
            <person name="Tachaapaikoon C."/>
            <person name="Shikata A."/>
            <person name="Waeonukul R."/>
            <person name="Pason P."/>
            <person name="Ratanakhanokchai K."/>
            <person name="Kosugi A."/>
        </authorList>
    </citation>
    <scope>NUCLEOTIDE SEQUENCE [LARGE SCALE GENOMIC DNA]</scope>
    <source>
        <strain evidence="3 4">A7</strain>
    </source>
</reference>
<proteinExistence type="predicted"/>
<keyword evidence="1" id="KW-0472">Membrane</keyword>
<keyword evidence="1" id="KW-1133">Transmembrane helix</keyword>
<feature type="domain" description="Glycosyltransferase 2-like" evidence="2">
    <location>
        <begin position="7"/>
        <end position="154"/>
    </location>
</feature>
<name>A0A2S8RBG8_9FIRM</name>
<dbReference type="InterPro" id="IPR001173">
    <property type="entry name" value="Glyco_trans_2-like"/>
</dbReference>
<protein>
    <submittedName>
        <fullName evidence="3">Glycosyl transferase</fullName>
    </submittedName>
</protein>